<protein>
    <submittedName>
        <fullName evidence="2">NADH:ubiquinone oxidoreductase subunit NDUFA12</fullName>
    </submittedName>
</protein>
<dbReference type="GO" id="GO:0006979">
    <property type="term" value="P:response to oxidative stress"/>
    <property type="evidence" value="ECO:0007669"/>
    <property type="project" value="TreeGrafter"/>
</dbReference>
<keyword evidence="2" id="KW-0830">Ubiquinone</keyword>
<name>A0A2U2IZH0_9SPHN</name>
<feature type="region of interest" description="Disordered" evidence="1">
    <location>
        <begin position="105"/>
        <end position="126"/>
    </location>
</feature>
<dbReference type="EMBL" id="QFFF01000001">
    <property type="protein sequence ID" value="PWG01476.1"/>
    <property type="molecule type" value="Genomic_DNA"/>
</dbReference>
<reference evidence="2 3" key="1">
    <citation type="submission" date="2018-05" db="EMBL/GenBank/DDBJ databases">
        <title>Genome of Sphingosinicella humi QZX222.</title>
        <authorList>
            <person name="Qiao Z."/>
            <person name="Wang G."/>
        </authorList>
    </citation>
    <scope>NUCLEOTIDE SEQUENCE [LARGE SCALE GENOMIC DNA]</scope>
    <source>
        <strain evidence="2 3">QZX222</strain>
    </source>
</reference>
<dbReference type="PANTHER" id="PTHR12910">
    <property type="entry name" value="NADH-UBIQUINONE OXIDOREDUCTASE SUBUNIT B17.2"/>
    <property type="match status" value="1"/>
</dbReference>
<evidence type="ECO:0000313" key="2">
    <source>
        <dbReference type="EMBL" id="PWG01476.1"/>
    </source>
</evidence>
<dbReference type="RefSeq" id="WP_109269616.1">
    <property type="nucleotide sequence ID" value="NZ_QFFF01000001.1"/>
</dbReference>
<dbReference type="OrthoDB" id="9795340at2"/>
<dbReference type="AlphaFoldDB" id="A0A2U2IZH0"/>
<dbReference type="Proteomes" id="UP000245916">
    <property type="component" value="Unassembled WGS sequence"/>
</dbReference>
<keyword evidence="3" id="KW-1185">Reference proteome</keyword>
<dbReference type="InterPro" id="IPR007763">
    <property type="entry name" value="NDUFA12"/>
</dbReference>
<comment type="caution">
    <text evidence="2">The sequence shown here is derived from an EMBL/GenBank/DDBJ whole genome shotgun (WGS) entry which is preliminary data.</text>
</comment>
<accession>A0A2U2IZH0</accession>
<dbReference type="PANTHER" id="PTHR12910:SF2">
    <property type="entry name" value="NADH DEHYDROGENASE [UBIQUINONE] 1 ALPHA SUBCOMPLEX SUBUNIT 12"/>
    <property type="match status" value="1"/>
</dbReference>
<gene>
    <name evidence="2" type="ORF">DF286_00270</name>
</gene>
<evidence type="ECO:0000313" key="3">
    <source>
        <dbReference type="Proteomes" id="UP000245916"/>
    </source>
</evidence>
<dbReference type="Pfam" id="PF05071">
    <property type="entry name" value="NDUFA12"/>
    <property type="match status" value="1"/>
</dbReference>
<organism evidence="2 3">
    <name type="scientific">Allosphingosinicella humi</name>
    <dbReference type="NCBI Taxonomy" id="2068657"/>
    <lineage>
        <taxon>Bacteria</taxon>
        <taxon>Pseudomonadati</taxon>
        <taxon>Pseudomonadota</taxon>
        <taxon>Alphaproteobacteria</taxon>
        <taxon>Sphingomonadales</taxon>
        <taxon>Sphingomonadaceae</taxon>
        <taxon>Allosphingosinicella</taxon>
    </lineage>
</organism>
<evidence type="ECO:0000256" key="1">
    <source>
        <dbReference type="SAM" id="MobiDB-lite"/>
    </source>
</evidence>
<proteinExistence type="predicted"/>
<dbReference type="NCBIfam" id="NF006040">
    <property type="entry name" value="PRK08183.1"/>
    <property type="match status" value="1"/>
</dbReference>
<sequence>MGFWSKIFTWWDGATIGTALFSRRHGERVGTDSLGNVYFRAKKGNKRWVIYNGPNDASRIPPEWYSWLHHQIDGLPDEALPPIRKFEKPSTPNLTGTAHAYLPSGALERGGQRAAASGDYQAWTPE</sequence>
<dbReference type="GO" id="GO:0045271">
    <property type="term" value="C:respiratory chain complex I"/>
    <property type="evidence" value="ECO:0007669"/>
    <property type="project" value="InterPro"/>
</dbReference>